<name>A0AAV5CAI6_ELECO</name>
<comment type="caution">
    <text evidence="1">The sequence shown here is derived from an EMBL/GenBank/DDBJ whole genome shotgun (WGS) entry which is preliminary data.</text>
</comment>
<dbReference type="AlphaFoldDB" id="A0AAV5CAI6"/>
<evidence type="ECO:0000313" key="2">
    <source>
        <dbReference type="Proteomes" id="UP001054889"/>
    </source>
</evidence>
<dbReference type="EMBL" id="BQKI01000005">
    <property type="protein sequence ID" value="GJM95087.1"/>
    <property type="molecule type" value="Genomic_DNA"/>
</dbReference>
<reference evidence="1" key="2">
    <citation type="submission" date="2021-12" db="EMBL/GenBank/DDBJ databases">
        <title>Resequencing data analysis of finger millet.</title>
        <authorList>
            <person name="Hatakeyama M."/>
            <person name="Aluri S."/>
            <person name="Balachadran M.T."/>
            <person name="Sivarajan S.R."/>
            <person name="Poveda L."/>
            <person name="Shimizu-Inatsugi R."/>
            <person name="Schlapbach R."/>
            <person name="Sreeman S.M."/>
            <person name="Shimizu K.K."/>
        </authorList>
    </citation>
    <scope>NUCLEOTIDE SEQUENCE</scope>
</reference>
<protein>
    <submittedName>
        <fullName evidence="1">Uncharacterized protein</fullName>
    </submittedName>
</protein>
<accession>A0AAV5CAI6</accession>
<dbReference type="Proteomes" id="UP001054889">
    <property type="component" value="Unassembled WGS sequence"/>
</dbReference>
<proteinExistence type="predicted"/>
<gene>
    <name evidence="1" type="primary">ga11787</name>
    <name evidence="1" type="ORF">PR202_ga11787</name>
</gene>
<evidence type="ECO:0000313" key="1">
    <source>
        <dbReference type="EMBL" id="GJM95087.1"/>
    </source>
</evidence>
<reference evidence="1" key="1">
    <citation type="journal article" date="2018" name="DNA Res.">
        <title>Multiple hybrid de novo genome assembly of finger millet, an orphan allotetraploid crop.</title>
        <authorList>
            <person name="Hatakeyama M."/>
            <person name="Aluri S."/>
            <person name="Balachadran M.T."/>
            <person name="Sivarajan S.R."/>
            <person name="Patrignani A."/>
            <person name="Gruter S."/>
            <person name="Poveda L."/>
            <person name="Shimizu-Inatsugi R."/>
            <person name="Baeten J."/>
            <person name="Francoijs K.J."/>
            <person name="Nataraja K.N."/>
            <person name="Reddy Y.A.N."/>
            <person name="Phadnis S."/>
            <person name="Ravikumar R.L."/>
            <person name="Schlapbach R."/>
            <person name="Sreeman S.M."/>
            <person name="Shimizu K.K."/>
        </authorList>
    </citation>
    <scope>NUCLEOTIDE SEQUENCE</scope>
</reference>
<organism evidence="1 2">
    <name type="scientific">Eleusine coracana subsp. coracana</name>
    <dbReference type="NCBI Taxonomy" id="191504"/>
    <lineage>
        <taxon>Eukaryota</taxon>
        <taxon>Viridiplantae</taxon>
        <taxon>Streptophyta</taxon>
        <taxon>Embryophyta</taxon>
        <taxon>Tracheophyta</taxon>
        <taxon>Spermatophyta</taxon>
        <taxon>Magnoliopsida</taxon>
        <taxon>Liliopsida</taxon>
        <taxon>Poales</taxon>
        <taxon>Poaceae</taxon>
        <taxon>PACMAD clade</taxon>
        <taxon>Chloridoideae</taxon>
        <taxon>Cynodonteae</taxon>
        <taxon>Eleusininae</taxon>
        <taxon>Eleusine</taxon>
    </lineage>
</organism>
<sequence length="64" mass="6947">MALVDGKDDEQGQRIIMHVRMLRESCMAALLDMAAQQFGLNQRGVLRIPSLPQIGSLAAAGKPQ</sequence>
<keyword evidence="2" id="KW-1185">Reference proteome</keyword>